<dbReference type="RefSeq" id="WP_212010056.1">
    <property type="nucleotide sequence ID" value="NZ_JAAFYZ010000049.1"/>
</dbReference>
<keyword evidence="3" id="KW-0804">Transcription</keyword>
<sequence length="220" mass="23752">MQSVYTHTKAAPDAGGTKERIQQVALELFVLHGYEKTSLREIADRLGITKAALYYHYASKQDLLKSVTQPLIDEFEAMVHADPPAEELLRSYIDLLYRHRAVFQLVANDHSCLAAAELVERSVQLRRDVVRQLAGPDPRPADYVRAAAAFGAISQGFMVARRAEPAADPAVPDLEAAAEAAAGLPGPADYPDGAELARILLDAALAVLRPGSGDRGISEP</sequence>
<evidence type="ECO:0000256" key="1">
    <source>
        <dbReference type="ARBA" id="ARBA00023015"/>
    </source>
</evidence>
<protein>
    <submittedName>
        <fullName evidence="6">TetR/AcrR family transcriptional regulator</fullName>
    </submittedName>
</protein>
<evidence type="ECO:0000259" key="5">
    <source>
        <dbReference type="PROSITE" id="PS50977"/>
    </source>
</evidence>
<dbReference type="Pfam" id="PF00440">
    <property type="entry name" value="TetR_N"/>
    <property type="match status" value="1"/>
</dbReference>
<proteinExistence type="predicted"/>
<reference evidence="6 7" key="1">
    <citation type="submission" date="2020-02" db="EMBL/GenBank/DDBJ databases">
        <title>Acidophilic actinobacteria isolated from forest soil.</title>
        <authorList>
            <person name="Golinska P."/>
        </authorList>
    </citation>
    <scope>NUCLEOTIDE SEQUENCE [LARGE SCALE GENOMIC DNA]</scope>
    <source>
        <strain evidence="6 7">NL8</strain>
    </source>
</reference>
<dbReference type="PRINTS" id="PR00455">
    <property type="entry name" value="HTHTETR"/>
</dbReference>
<gene>
    <name evidence="6" type="ORF">KGQ19_16535</name>
</gene>
<dbReference type="Proteomes" id="UP000730482">
    <property type="component" value="Unassembled WGS sequence"/>
</dbReference>
<evidence type="ECO:0000256" key="2">
    <source>
        <dbReference type="ARBA" id="ARBA00023125"/>
    </source>
</evidence>
<keyword evidence="1" id="KW-0805">Transcription regulation</keyword>
<dbReference type="Gene3D" id="1.10.357.10">
    <property type="entry name" value="Tetracycline Repressor, domain 2"/>
    <property type="match status" value="1"/>
</dbReference>
<dbReference type="SUPFAM" id="SSF46689">
    <property type="entry name" value="Homeodomain-like"/>
    <property type="match status" value="1"/>
</dbReference>
<evidence type="ECO:0000256" key="3">
    <source>
        <dbReference type="ARBA" id="ARBA00023163"/>
    </source>
</evidence>
<keyword evidence="2 4" id="KW-0238">DNA-binding</keyword>
<organism evidence="6 7">
    <name type="scientific">Catenulispora pinistramenti</name>
    <dbReference type="NCBI Taxonomy" id="2705254"/>
    <lineage>
        <taxon>Bacteria</taxon>
        <taxon>Bacillati</taxon>
        <taxon>Actinomycetota</taxon>
        <taxon>Actinomycetes</taxon>
        <taxon>Catenulisporales</taxon>
        <taxon>Catenulisporaceae</taxon>
        <taxon>Catenulispora</taxon>
    </lineage>
</organism>
<dbReference type="PANTHER" id="PTHR30055">
    <property type="entry name" value="HTH-TYPE TRANSCRIPTIONAL REGULATOR RUTR"/>
    <property type="match status" value="1"/>
</dbReference>
<dbReference type="InterPro" id="IPR050109">
    <property type="entry name" value="HTH-type_TetR-like_transc_reg"/>
</dbReference>
<evidence type="ECO:0000256" key="4">
    <source>
        <dbReference type="PROSITE-ProRule" id="PRU00335"/>
    </source>
</evidence>
<evidence type="ECO:0000313" key="6">
    <source>
        <dbReference type="EMBL" id="MBS2548475.1"/>
    </source>
</evidence>
<dbReference type="InterPro" id="IPR001647">
    <property type="entry name" value="HTH_TetR"/>
</dbReference>
<evidence type="ECO:0000313" key="7">
    <source>
        <dbReference type="Proteomes" id="UP000730482"/>
    </source>
</evidence>
<dbReference type="PROSITE" id="PS50977">
    <property type="entry name" value="HTH_TETR_2"/>
    <property type="match status" value="1"/>
</dbReference>
<name>A0ABS5KR23_9ACTN</name>
<dbReference type="EMBL" id="JAAFYZ010000049">
    <property type="protein sequence ID" value="MBS2548475.1"/>
    <property type="molecule type" value="Genomic_DNA"/>
</dbReference>
<keyword evidence="7" id="KW-1185">Reference proteome</keyword>
<comment type="caution">
    <text evidence="6">The sequence shown here is derived from an EMBL/GenBank/DDBJ whole genome shotgun (WGS) entry which is preliminary data.</text>
</comment>
<dbReference type="PANTHER" id="PTHR30055:SF234">
    <property type="entry name" value="HTH-TYPE TRANSCRIPTIONAL REGULATOR BETI"/>
    <property type="match status" value="1"/>
</dbReference>
<dbReference type="InterPro" id="IPR009057">
    <property type="entry name" value="Homeodomain-like_sf"/>
</dbReference>
<accession>A0ABS5KR23</accession>
<feature type="DNA-binding region" description="H-T-H motif" evidence="4">
    <location>
        <begin position="38"/>
        <end position="57"/>
    </location>
</feature>
<feature type="domain" description="HTH tetR-type" evidence="5">
    <location>
        <begin position="15"/>
        <end position="75"/>
    </location>
</feature>